<dbReference type="Proteomes" id="UP000215914">
    <property type="component" value="Chromosome 2"/>
</dbReference>
<protein>
    <submittedName>
        <fullName evidence="2">Uncharacterized protein</fullName>
    </submittedName>
</protein>
<dbReference type="EMBL" id="CM007891">
    <property type="protein sequence ID" value="OTG33938.1"/>
    <property type="molecule type" value="Genomic_DNA"/>
</dbReference>
<gene>
    <name evidence="2" type="ORF">HannXRQ_Chr02g0040161</name>
    <name evidence="1" type="ORF">HanXRQr2_Chr02g0058621</name>
</gene>
<dbReference type="AlphaFoldDB" id="A0A251VE94"/>
<dbReference type="InParanoid" id="A0A251VE94"/>
<name>A0A251VE94_HELAN</name>
<evidence type="ECO:0000313" key="1">
    <source>
        <dbReference type="EMBL" id="KAF5817918.1"/>
    </source>
</evidence>
<dbReference type="EMBL" id="MNCJ02000317">
    <property type="protein sequence ID" value="KAF5817918.1"/>
    <property type="molecule type" value="Genomic_DNA"/>
</dbReference>
<reference evidence="2" key="2">
    <citation type="submission" date="2017-02" db="EMBL/GenBank/DDBJ databases">
        <title>Sunflower complete genome.</title>
        <authorList>
            <person name="Langlade N."/>
            <person name="Munos S."/>
        </authorList>
    </citation>
    <scope>NUCLEOTIDE SEQUENCE [LARGE SCALE GENOMIC DNA]</scope>
    <source>
        <tissue evidence="2">Leaves</tissue>
    </source>
</reference>
<sequence length="59" mass="6889">MCFWRENCGSLFLTVKPRFKLSDPTILFGSYLNNTLLHFFMLSNPRPTSYLLLHDSSFA</sequence>
<accession>A0A251VE94</accession>
<reference evidence="1" key="3">
    <citation type="submission" date="2020-06" db="EMBL/GenBank/DDBJ databases">
        <title>Helianthus annuus Genome sequencing and assembly Release 2.</title>
        <authorList>
            <person name="Gouzy J."/>
            <person name="Langlade N."/>
            <person name="Munos S."/>
        </authorList>
    </citation>
    <scope>NUCLEOTIDE SEQUENCE</scope>
    <source>
        <tissue evidence="1">Leaves</tissue>
    </source>
</reference>
<evidence type="ECO:0000313" key="2">
    <source>
        <dbReference type="EMBL" id="OTG33938.1"/>
    </source>
</evidence>
<proteinExistence type="predicted"/>
<evidence type="ECO:0000313" key="3">
    <source>
        <dbReference type="Proteomes" id="UP000215914"/>
    </source>
</evidence>
<dbReference type="Gramene" id="mRNA:HanXRQr2_Chr02g0058621">
    <property type="protein sequence ID" value="CDS:HanXRQr2_Chr02g0058621.1"/>
    <property type="gene ID" value="HanXRQr2_Chr02g0058621"/>
</dbReference>
<keyword evidence="3" id="KW-1185">Reference proteome</keyword>
<reference evidence="1 3" key="1">
    <citation type="journal article" date="2017" name="Nature">
        <title>The sunflower genome provides insights into oil metabolism, flowering and Asterid evolution.</title>
        <authorList>
            <person name="Badouin H."/>
            <person name="Gouzy J."/>
            <person name="Grassa C.J."/>
            <person name="Murat F."/>
            <person name="Staton S.E."/>
            <person name="Cottret L."/>
            <person name="Lelandais-Briere C."/>
            <person name="Owens G.L."/>
            <person name="Carrere S."/>
            <person name="Mayjonade B."/>
            <person name="Legrand L."/>
            <person name="Gill N."/>
            <person name="Kane N.C."/>
            <person name="Bowers J.E."/>
            <person name="Hubner S."/>
            <person name="Bellec A."/>
            <person name="Berard A."/>
            <person name="Berges H."/>
            <person name="Blanchet N."/>
            <person name="Boniface M.C."/>
            <person name="Brunel D."/>
            <person name="Catrice O."/>
            <person name="Chaidir N."/>
            <person name="Claudel C."/>
            <person name="Donnadieu C."/>
            <person name="Faraut T."/>
            <person name="Fievet G."/>
            <person name="Helmstetter N."/>
            <person name="King M."/>
            <person name="Knapp S.J."/>
            <person name="Lai Z."/>
            <person name="Le Paslier M.C."/>
            <person name="Lippi Y."/>
            <person name="Lorenzon L."/>
            <person name="Mandel J.R."/>
            <person name="Marage G."/>
            <person name="Marchand G."/>
            <person name="Marquand E."/>
            <person name="Bret-Mestries E."/>
            <person name="Morien E."/>
            <person name="Nambeesan S."/>
            <person name="Nguyen T."/>
            <person name="Pegot-Espagnet P."/>
            <person name="Pouilly N."/>
            <person name="Raftis F."/>
            <person name="Sallet E."/>
            <person name="Schiex T."/>
            <person name="Thomas J."/>
            <person name="Vandecasteele C."/>
            <person name="Vares D."/>
            <person name="Vear F."/>
            <person name="Vautrin S."/>
            <person name="Crespi M."/>
            <person name="Mangin B."/>
            <person name="Burke J.M."/>
            <person name="Salse J."/>
            <person name="Munos S."/>
            <person name="Vincourt P."/>
            <person name="Rieseberg L.H."/>
            <person name="Langlade N.B."/>
        </authorList>
    </citation>
    <scope>NUCLEOTIDE SEQUENCE [LARGE SCALE GENOMIC DNA]</scope>
    <source>
        <strain evidence="3">cv. SF193</strain>
        <tissue evidence="1">Leaves</tissue>
    </source>
</reference>
<organism evidence="2 3">
    <name type="scientific">Helianthus annuus</name>
    <name type="common">Common sunflower</name>
    <dbReference type="NCBI Taxonomy" id="4232"/>
    <lineage>
        <taxon>Eukaryota</taxon>
        <taxon>Viridiplantae</taxon>
        <taxon>Streptophyta</taxon>
        <taxon>Embryophyta</taxon>
        <taxon>Tracheophyta</taxon>
        <taxon>Spermatophyta</taxon>
        <taxon>Magnoliopsida</taxon>
        <taxon>eudicotyledons</taxon>
        <taxon>Gunneridae</taxon>
        <taxon>Pentapetalae</taxon>
        <taxon>asterids</taxon>
        <taxon>campanulids</taxon>
        <taxon>Asterales</taxon>
        <taxon>Asteraceae</taxon>
        <taxon>Asteroideae</taxon>
        <taxon>Heliantheae alliance</taxon>
        <taxon>Heliantheae</taxon>
        <taxon>Helianthus</taxon>
    </lineage>
</organism>